<dbReference type="AlphaFoldDB" id="A0A511YS38"/>
<dbReference type="EMBL" id="BJYJ01000041">
    <property type="protein sequence ID" value="GEN78017.1"/>
    <property type="molecule type" value="Genomic_DNA"/>
</dbReference>
<accession>A0A511YS38</accession>
<sequence length="80" mass="9441">MNIKIFAMLTSKDSVSDFIKTEIEAFYRITLPDCPKQDQLMYTLSRYFLGLYEKKLYVSRLSGDVINYKVSHYLFKIKVA</sequence>
<protein>
    <submittedName>
        <fullName evidence="1">Uncharacterized protein</fullName>
    </submittedName>
</protein>
<reference evidence="1 2" key="1">
    <citation type="submission" date="2019-07" db="EMBL/GenBank/DDBJ databases">
        <title>Whole genome shotgun sequence of Chryseobacterium hagamense NBRC 105253.</title>
        <authorList>
            <person name="Hosoyama A."/>
            <person name="Uohara A."/>
            <person name="Ohji S."/>
            <person name="Ichikawa N."/>
        </authorList>
    </citation>
    <scope>NUCLEOTIDE SEQUENCE [LARGE SCALE GENOMIC DNA]</scope>
    <source>
        <strain evidence="1 2">NBRC 105253</strain>
    </source>
</reference>
<evidence type="ECO:0000313" key="1">
    <source>
        <dbReference type="EMBL" id="GEN78017.1"/>
    </source>
</evidence>
<evidence type="ECO:0000313" key="2">
    <source>
        <dbReference type="Proteomes" id="UP000321863"/>
    </source>
</evidence>
<gene>
    <name evidence="1" type="ORF">CHA01nite_37570</name>
</gene>
<comment type="caution">
    <text evidence="1">The sequence shown here is derived from an EMBL/GenBank/DDBJ whole genome shotgun (WGS) entry which is preliminary data.</text>
</comment>
<name>A0A511YS38_9FLAO</name>
<proteinExistence type="predicted"/>
<dbReference type="Proteomes" id="UP000321863">
    <property type="component" value="Unassembled WGS sequence"/>
</dbReference>
<keyword evidence="2" id="KW-1185">Reference proteome</keyword>
<organism evidence="1 2">
    <name type="scientific">Chryseobacterium hagamense</name>
    <dbReference type="NCBI Taxonomy" id="395935"/>
    <lineage>
        <taxon>Bacteria</taxon>
        <taxon>Pseudomonadati</taxon>
        <taxon>Bacteroidota</taxon>
        <taxon>Flavobacteriia</taxon>
        <taxon>Flavobacteriales</taxon>
        <taxon>Weeksellaceae</taxon>
        <taxon>Chryseobacterium group</taxon>
        <taxon>Chryseobacterium</taxon>
    </lineage>
</organism>